<evidence type="ECO:0008006" key="3">
    <source>
        <dbReference type="Google" id="ProtNLM"/>
    </source>
</evidence>
<evidence type="ECO:0000313" key="2">
    <source>
        <dbReference type="Proteomes" id="UP000322634"/>
    </source>
</evidence>
<organism evidence="1 2">
    <name type="scientific">Actinomadura syzygii</name>
    <dbReference type="NCBI Taxonomy" id="1427538"/>
    <lineage>
        <taxon>Bacteria</taxon>
        <taxon>Bacillati</taxon>
        <taxon>Actinomycetota</taxon>
        <taxon>Actinomycetes</taxon>
        <taxon>Streptosporangiales</taxon>
        <taxon>Thermomonosporaceae</taxon>
        <taxon>Actinomadura</taxon>
    </lineage>
</organism>
<proteinExistence type="predicted"/>
<sequence length="342" mass="36907">MKRRAALQLLTALGISAGTLGAVPLRQLVDLALTAEPRRLDDWHLACVDHLHALRTRPAAQAREDLLVDLLALNRQLRTAPAVDRTELRRVEAALAMLHAHLLSRLGDHGAALRWWRTARTAADASTDLDLRLMVRCEEAGVGLYGQRDAGTVLALTHTAQRIAGDGPSFWKADLAGTRAKALTMLGQHDEANRALTSFVGYGGPDAPTSILPTLWVDDQAYFAQSWVHAGAGNEAAADTARDLVLSHPAARRQGGASPYAVNVQLHEALCTIVKGGTDRGVRQATTVLDTLPADYRTHLTTETGHMILQAIPHAQRQRPAVRDFRNVLTATAPKPALPQGT</sequence>
<protein>
    <recommendedName>
        <fullName evidence="3">XRE family transcriptional regulator</fullName>
    </recommendedName>
</protein>
<accession>A0A5D0U3Q6</accession>
<dbReference type="EMBL" id="VSFF01000009">
    <property type="protein sequence ID" value="TYC12360.1"/>
    <property type="molecule type" value="Genomic_DNA"/>
</dbReference>
<dbReference type="Proteomes" id="UP000322634">
    <property type="component" value="Unassembled WGS sequence"/>
</dbReference>
<reference evidence="1 2" key="1">
    <citation type="submission" date="2019-08" db="EMBL/GenBank/DDBJ databases">
        <title>Actinomadura sp. nov. CYP1-5 isolated from mountain soil.</title>
        <authorList>
            <person name="Songsumanus A."/>
            <person name="Kuncharoen N."/>
            <person name="Kudo T."/>
            <person name="Yuki M."/>
            <person name="Igarashi Y."/>
            <person name="Tanasupawat S."/>
        </authorList>
    </citation>
    <scope>NUCLEOTIDE SEQUENCE [LARGE SCALE GENOMIC DNA]</scope>
    <source>
        <strain evidence="1 2">GKU157</strain>
    </source>
</reference>
<name>A0A5D0U3Q6_9ACTN</name>
<dbReference type="RefSeq" id="WP_148352301.1">
    <property type="nucleotide sequence ID" value="NZ_JBHSBF010000012.1"/>
</dbReference>
<evidence type="ECO:0000313" key="1">
    <source>
        <dbReference type="EMBL" id="TYC12360.1"/>
    </source>
</evidence>
<dbReference type="AlphaFoldDB" id="A0A5D0U3Q6"/>
<keyword evidence="2" id="KW-1185">Reference proteome</keyword>
<comment type="caution">
    <text evidence="1">The sequence shown here is derived from an EMBL/GenBank/DDBJ whole genome shotgun (WGS) entry which is preliminary data.</text>
</comment>
<gene>
    <name evidence="1" type="ORF">FXF65_24215</name>
</gene>
<dbReference type="OrthoDB" id="3462308at2"/>